<organism evidence="1 2">
    <name type="scientific">Vibrio parahaemolyticus</name>
    <dbReference type="NCBI Taxonomy" id="670"/>
    <lineage>
        <taxon>Bacteria</taxon>
        <taxon>Pseudomonadati</taxon>
        <taxon>Pseudomonadota</taxon>
        <taxon>Gammaproteobacteria</taxon>
        <taxon>Vibrionales</taxon>
        <taxon>Vibrionaceae</taxon>
        <taxon>Vibrio</taxon>
    </lineage>
</organism>
<accession>A0A227JIN5</accession>
<name>A0A227JIN5_VIBPH</name>
<proteinExistence type="predicted"/>
<dbReference type="OMA" id="QIGNFTY"/>
<sequence length="145" mass="17105">MFISSDREVILLSEQLTCGKQILTNIVIVISIRGIVVSKQLSVAMVGVMLSLGVFSAEAMADPKHRHGHKHEHHHDHHHHKRKHKHKHRHHDVIVVNPGPPRHQYYYYDRIPRNSTYIQIGNFTYLKVDDHYYRRSSDRYIHVKL</sequence>
<comment type="caution">
    <text evidence="1">The sequence shown here is derived from an EMBL/GenBank/DDBJ whole genome shotgun (WGS) entry which is preliminary data.</text>
</comment>
<protein>
    <submittedName>
        <fullName evidence="1">Uncharacterized protein</fullName>
    </submittedName>
</protein>
<gene>
    <name evidence="1" type="ORF">CA163_02725</name>
</gene>
<dbReference type="AlphaFoldDB" id="A0A227JIN5"/>
<dbReference type="Proteomes" id="UP000214596">
    <property type="component" value="Unassembled WGS sequence"/>
</dbReference>
<dbReference type="EMBL" id="NIXT01000075">
    <property type="protein sequence ID" value="OXE34355.1"/>
    <property type="molecule type" value="Genomic_DNA"/>
</dbReference>
<reference evidence="1 2" key="1">
    <citation type="journal article" date="2017" name="Appl. Environ. Microbiol.">
        <title>Parallel evolution of two clades of a major Atlantic endemic Vibrio parahaemolyticus pathogen lineage by independent acquisition of related pathogenicity islands.</title>
        <authorList>
            <person name="Xu F."/>
            <person name="Gonzalez-Escalona N."/>
            <person name="Drees K.P."/>
            <person name="Sebra R.P."/>
            <person name="Cooper V.S."/>
            <person name="Jones S.H."/>
            <person name="Whistler C.A."/>
        </authorList>
    </citation>
    <scope>NUCLEOTIDE SEQUENCE [LARGE SCALE GENOMIC DNA]</scope>
    <source>
        <strain evidence="1 2">MAVP-3</strain>
    </source>
</reference>
<evidence type="ECO:0000313" key="1">
    <source>
        <dbReference type="EMBL" id="OXE34355.1"/>
    </source>
</evidence>
<evidence type="ECO:0000313" key="2">
    <source>
        <dbReference type="Proteomes" id="UP000214596"/>
    </source>
</evidence>